<feature type="domain" description="KOW" evidence="4">
    <location>
        <begin position="2"/>
        <end position="29"/>
    </location>
</feature>
<dbReference type="InterPro" id="IPR041988">
    <property type="entry name" value="Ribosomal_uL24_KOW"/>
</dbReference>
<proteinExistence type="inferred from homology"/>
<dbReference type="NCBIfam" id="TIGR01079">
    <property type="entry name" value="rplX_bact"/>
    <property type="match status" value="1"/>
</dbReference>
<dbReference type="PANTHER" id="PTHR12903">
    <property type="entry name" value="MITOCHONDRIAL RIBOSOMAL PROTEIN L24"/>
    <property type="match status" value="1"/>
</dbReference>
<organism evidence="5">
    <name type="scientific">marine metagenome</name>
    <dbReference type="NCBI Taxonomy" id="408172"/>
    <lineage>
        <taxon>unclassified sequences</taxon>
        <taxon>metagenomes</taxon>
        <taxon>ecological metagenomes</taxon>
    </lineage>
</organism>
<keyword evidence="2" id="KW-0689">Ribosomal protein</keyword>
<dbReference type="SMART" id="SM00739">
    <property type="entry name" value="KOW"/>
    <property type="match status" value="1"/>
</dbReference>
<dbReference type="GO" id="GO:0005840">
    <property type="term" value="C:ribosome"/>
    <property type="evidence" value="ECO:0007669"/>
    <property type="project" value="UniProtKB-KW"/>
</dbReference>
<evidence type="ECO:0000256" key="3">
    <source>
        <dbReference type="ARBA" id="ARBA00023274"/>
    </source>
</evidence>
<name>A0A381TG83_9ZZZZ</name>
<dbReference type="EMBL" id="UINC01004540">
    <property type="protein sequence ID" value="SVA15070.1"/>
    <property type="molecule type" value="Genomic_DNA"/>
</dbReference>
<comment type="similarity">
    <text evidence="1">Belongs to the universal ribosomal protein uL24 family.</text>
</comment>
<keyword evidence="3" id="KW-0687">Ribonucleoprotein</keyword>
<gene>
    <name evidence="5" type="ORF">METZ01_LOCUS67924</name>
</gene>
<dbReference type="Gene3D" id="2.30.30.30">
    <property type="match status" value="1"/>
</dbReference>
<dbReference type="InterPro" id="IPR057264">
    <property type="entry name" value="Ribosomal_uL24_C"/>
</dbReference>
<evidence type="ECO:0000256" key="1">
    <source>
        <dbReference type="ARBA" id="ARBA00010618"/>
    </source>
</evidence>
<dbReference type="AlphaFoldDB" id="A0A381TG83"/>
<dbReference type="InterPro" id="IPR005824">
    <property type="entry name" value="KOW"/>
</dbReference>
<sequence length="102" mass="11392">MHIKKGMTVKVISGNHKDLEGKVLNVFPKKQRVIIEGINFRKRATRPTQENPAGGFVEREASIHVSNIMVVHGGQATRVGYKKLEDGSKVRISKKTNEEIEA</sequence>
<evidence type="ECO:0000259" key="4">
    <source>
        <dbReference type="SMART" id="SM00739"/>
    </source>
</evidence>
<dbReference type="SUPFAM" id="SSF50104">
    <property type="entry name" value="Translation proteins SH3-like domain"/>
    <property type="match status" value="1"/>
</dbReference>
<dbReference type="GO" id="GO:0003723">
    <property type="term" value="F:RNA binding"/>
    <property type="evidence" value="ECO:0007669"/>
    <property type="project" value="InterPro"/>
</dbReference>
<dbReference type="GO" id="GO:0006412">
    <property type="term" value="P:translation"/>
    <property type="evidence" value="ECO:0007669"/>
    <property type="project" value="InterPro"/>
</dbReference>
<evidence type="ECO:0000256" key="2">
    <source>
        <dbReference type="ARBA" id="ARBA00022980"/>
    </source>
</evidence>
<dbReference type="GO" id="GO:1990904">
    <property type="term" value="C:ribonucleoprotein complex"/>
    <property type="evidence" value="ECO:0007669"/>
    <property type="project" value="UniProtKB-KW"/>
</dbReference>
<dbReference type="Pfam" id="PF00467">
    <property type="entry name" value="KOW"/>
    <property type="match status" value="1"/>
</dbReference>
<dbReference type="InterPro" id="IPR003256">
    <property type="entry name" value="Ribosomal_uL24"/>
</dbReference>
<accession>A0A381TG83</accession>
<dbReference type="GO" id="GO:0003735">
    <property type="term" value="F:structural constituent of ribosome"/>
    <property type="evidence" value="ECO:0007669"/>
    <property type="project" value="InterPro"/>
</dbReference>
<dbReference type="InterPro" id="IPR014722">
    <property type="entry name" value="Rib_uL2_dom2"/>
</dbReference>
<dbReference type="InterPro" id="IPR008991">
    <property type="entry name" value="Translation_prot_SH3-like_sf"/>
</dbReference>
<dbReference type="Pfam" id="PF17136">
    <property type="entry name" value="ribosomal_L24"/>
    <property type="match status" value="1"/>
</dbReference>
<dbReference type="HAMAP" id="MF_01326_B">
    <property type="entry name" value="Ribosomal_uL24_B"/>
    <property type="match status" value="1"/>
</dbReference>
<reference evidence="5" key="1">
    <citation type="submission" date="2018-05" db="EMBL/GenBank/DDBJ databases">
        <authorList>
            <person name="Lanie J.A."/>
            <person name="Ng W.-L."/>
            <person name="Kazmierczak K.M."/>
            <person name="Andrzejewski T.M."/>
            <person name="Davidsen T.M."/>
            <person name="Wayne K.J."/>
            <person name="Tettelin H."/>
            <person name="Glass J.I."/>
            <person name="Rusch D."/>
            <person name="Podicherti R."/>
            <person name="Tsui H.-C.T."/>
            <person name="Winkler M.E."/>
        </authorList>
    </citation>
    <scope>NUCLEOTIDE SEQUENCE</scope>
</reference>
<protein>
    <recommendedName>
        <fullName evidence="4">KOW domain-containing protein</fullName>
    </recommendedName>
</protein>
<evidence type="ECO:0000313" key="5">
    <source>
        <dbReference type="EMBL" id="SVA15070.1"/>
    </source>
</evidence>
<dbReference type="CDD" id="cd06089">
    <property type="entry name" value="KOW_RPL26"/>
    <property type="match status" value="1"/>
</dbReference>